<organism evidence="5 6">
    <name type="scientific">Pantherophis guttatus</name>
    <name type="common">Corn snake</name>
    <name type="synonym">Elaphe guttata</name>
    <dbReference type="NCBI Taxonomy" id="94885"/>
    <lineage>
        <taxon>Eukaryota</taxon>
        <taxon>Metazoa</taxon>
        <taxon>Chordata</taxon>
        <taxon>Craniata</taxon>
        <taxon>Vertebrata</taxon>
        <taxon>Euteleostomi</taxon>
        <taxon>Lepidosauria</taxon>
        <taxon>Squamata</taxon>
        <taxon>Bifurcata</taxon>
        <taxon>Unidentata</taxon>
        <taxon>Episquamata</taxon>
        <taxon>Toxicofera</taxon>
        <taxon>Serpentes</taxon>
        <taxon>Colubroidea</taxon>
        <taxon>Colubridae</taxon>
        <taxon>Colubrinae</taxon>
        <taxon>Pantherophis</taxon>
    </lineage>
</organism>
<dbReference type="InterPro" id="IPR036322">
    <property type="entry name" value="WD40_repeat_dom_sf"/>
</dbReference>
<reference evidence="6" key="1">
    <citation type="submission" date="2025-08" db="UniProtKB">
        <authorList>
            <consortium name="RefSeq"/>
        </authorList>
    </citation>
    <scope>IDENTIFICATION</scope>
    <source>
        <tissue evidence="6">Blood</tissue>
    </source>
</reference>
<keyword evidence="1 3" id="KW-0853">WD repeat</keyword>
<dbReference type="PROSITE" id="PS50294">
    <property type="entry name" value="WD_REPEATS_REGION"/>
    <property type="match status" value="1"/>
</dbReference>
<keyword evidence="2" id="KW-0677">Repeat</keyword>
<dbReference type="GeneID" id="117671951"/>
<dbReference type="AlphaFoldDB" id="A0A6P9CWR0"/>
<dbReference type="Pfam" id="PF00400">
    <property type="entry name" value="WD40"/>
    <property type="match status" value="2"/>
</dbReference>
<sequence length="1146" mass="129553">MSRRKIHKDDLLDLPDGDFFKRSLQLFQQLVDKTVARKRAERLGLLLKDSEEMDYDKFFDAVKSLFGPDVKAQDVKTFYRKISNNPDGRTEWCEIFGYYIVEGDILAAQLDEENMVFLVSKKQRIAKAGVKRSDVIRCMVKIPQLDFLLTASQKGMLSIFSGQMRILASTSIPDSSWITGCDYLGQLKRAVGVTERTIIIWDYKTQGSALDNCCIIKPMEHCLLSVSAIPRPSELLVKDDILLGDDGGFVTLFTLTSDDFGLKQTKSKKKLHMLIVDSKKFKSIKRKLHDDWVLKVKYIQALNCFGSCSLDNIHSLVLDDLKRLEDNLPVREFSVPRGVNTFTYCVKANIVVTGGEDKILRLWHPNINTKPVGKLMGHLFSITEIVTNEKDQYIISLSTAKCSQQPWLKLSIFEKVAGNLYPKVRTESQVEDSDMNFIICFLDLGKKCHKQIFRVWDIQTLSLMQVFHDSQGALRESQIFAMVFDNIHGTLIAGSAVIDIYPLTRMIQDTKQVPQTHERSINVLVYNKVFHQVLSICSESIVKVWELETGQLIYQIEDAHGPGVELTCAAVDKNGFHLATGACDGTVKLWDFGSGQILKVLPLGKEITVNEHWLMQMVYLKASESKHVILVLEYSGMIKIVQANQGEVYMSITWELPEAVSFALQGYPLISLKLSPNVKKNNGFFPDVQLLLDTDLTNTNAELPPRIEVKCFDLLKVEGYSLLATASANGSIIMWDFETATARHMFKVRLAIHSGRSELLKINGLLFLYRGIISQRQTSECSSYSEAQGEDIPTQEAEENVSMLKLNSVIRDSAGTTLSETKFPDSSTSKGAIPNLLSVEKHDYHSIPILASAHEDGYIYLWSITGDLLKEILPYTKHPPIPLTALCADGAAKMLFAANKEGNVIRWNIGSFLEDQKEPNRHVKQQICWRAHSAKIVSLFCDDEKCLVVTASTDGSVRLWHSIRGVYFGYFGQRRVFEITESSDIILPCDVNEIPFTIKEESKFMDKKQKFEYPLFFDRERWKTMTKSSLTLKKPSRHEVDLDFKFFKSLASPKVNKTPLESFKSVNKEAGIVFGSIPIYRVVTPPKLKIASADQDSSFENMAKRSRLIQNSSSHLSHSRKGVKLSEMPLMSDHSSPLLPVQLRKL</sequence>
<dbReference type="InterPro" id="IPR011047">
    <property type="entry name" value="Quinoprotein_ADH-like_sf"/>
</dbReference>
<dbReference type="PROSITE" id="PS00678">
    <property type="entry name" value="WD_REPEATS_1"/>
    <property type="match status" value="1"/>
</dbReference>
<evidence type="ECO:0000313" key="5">
    <source>
        <dbReference type="Proteomes" id="UP001652622"/>
    </source>
</evidence>
<dbReference type="Gene3D" id="2.130.10.10">
    <property type="entry name" value="YVTN repeat-like/Quinoprotein amine dehydrogenase"/>
    <property type="match status" value="3"/>
</dbReference>
<protein>
    <submittedName>
        <fullName evidence="6">WD repeat-containing protein 64 isoform X1</fullName>
    </submittedName>
</protein>
<evidence type="ECO:0000256" key="2">
    <source>
        <dbReference type="ARBA" id="ARBA00022737"/>
    </source>
</evidence>
<dbReference type="RefSeq" id="XP_034284156.1">
    <property type="nucleotide sequence ID" value="XM_034428265.2"/>
</dbReference>
<gene>
    <name evidence="6" type="primary">WDR64</name>
</gene>
<dbReference type="InterPro" id="IPR051242">
    <property type="entry name" value="WD-EF-hand_domain"/>
</dbReference>
<dbReference type="SUPFAM" id="SSF50998">
    <property type="entry name" value="Quinoprotein alcohol dehydrogenase-like"/>
    <property type="match status" value="1"/>
</dbReference>
<dbReference type="SMART" id="SM00320">
    <property type="entry name" value="WD40"/>
    <property type="match status" value="10"/>
</dbReference>
<dbReference type="InterPro" id="IPR001680">
    <property type="entry name" value="WD40_rpt"/>
</dbReference>
<evidence type="ECO:0000256" key="3">
    <source>
        <dbReference type="PROSITE-ProRule" id="PRU00221"/>
    </source>
</evidence>
<accession>A0A6P9CWR0</accession>
<dbReference type="InParanoid" id="A0A6P9CWR0"/>
<keyword evidence="5" id="KW-1185">Reference proteome</keyword>
<dbReference type="InterPro" id="IPR015943">
    <property type="entry name" value="WD40/YVTN_repeat-like_dom_sf"/>
</dbReference>
<evidence type="ECO:0000313" key="6">
    <source>
        <dbReference type="RefSeq" id="XP_034284156.1"/>
    </source>
</evidence>
<dbReference type="CTD" id="128025"/>
<dbReference type="Proteomes" id="UP001652622">
    <property type="component" value="Unplaced"/>
</dbReference>
<name>A0A6P9CWR0_PANGU</name>
<feature type="repeat" description="WD" evidence="3">
    <location>
        <begin position="514"/>
        <end position="555"/>
    </location>
</feature>
<evidence type="ECO:0000256" key="4">
    <source>
        <dbReference type="SAM" id="MobiDB-lite"/>
    </source>
</evidence>
<dbReference type="OMA" id="VIDTWPL"/>
<feature type="region of interest" description="Disordered" evidence="4">
    <location>
        <begin position="1108"/>
        <end position="1133"/>
    </location>
</feature>
<dbReference type="OrthoDB" id="5980302at2759"/>
<proteinExistence type="predicted"/>
<feature type="repeat" description="WD" evidence="3">
    <location>
        <begin position="559"/>
        <end position="600"/>
    </location>
</feature>
<dbReference type="InterPro" id="IPR019775">
    <property type="entry name" value="WD40_repeat_CS"/>
</dbReference>
<dbReference type="PANTHER" id="PTHR44324:SF2">
    <property type="entry name" value="WD REPEAT-CONTAINING PROTEIN 64"/>
    <property type="match status" value="1"/>
</dbReference>
<evidence type="ECO:0000256" key="1">
    <source>
        <dbReference type="ARBA" id="ARBA00022574"/>
    </source>
</evidence>
<feature type="repeat" description="WD" evidence="3">
    <location>
        <begin position="929"/>
        <end position="960"/>
    </location>
</feature>
<dbReference type="PANTHER" id="PTHR44324">
    <property type="entry name" value="WD40 REPEAT DOMAIN 95"/>
    <property type="match status" value="1"/>
</dbReference>
<dbReference type="SUPFAM" id="SSF50978">
    <property type="entry name" value="WD40 repeat-like"/>
    <property type="match status" value="1"/>
</dbReference>
<dbReference type="KEGG" id="pgut:117671951"/>
<dbReference type="PROSITE" id="PS50082">
    <property type="entry name" value="WD_REPEATS_2"/>
    <property type="match status" value="3"/>
</dbReference>